<comment type="caution">
    <text evidence="1">The sequence shown here is derived from an EMBL/GenBank/DDBJ whole genome shotgun (WGS) entry which is preliminary data.</text>
</comment>
<proteinExistence type="predicted"/>
<gene>
    <name evidence="1" type="ORF">QO011_003097</name>
</gene>
<evidence type="ECO:0000313" key="1">
    <source>
        <dbReference type="EMBL" id="MDQ0470081.1"/>
    </source>
</evidence>
<accession>A0ABU0J740</accession>
<protein>
    <submittedName>
        <fullName evidence="1">Uncharacterized protein</fullName>
    </submittedName>
</protein>
<dbReference type="Proteomes" id="UP001242480">
    <property type="component" value="Unassembled WGS sequence"/>
</dbReference>
<organism evidence="1 2">
    <name type="scientific">Labrys wisconsinensis</name>
    <dbReference type="NCBI Taxonomy" id="425677"/>
    <lineage>
        <taxon>Bacteria</taxon>
        <taxon>Pseudomonadati</taxon>
        <taxon>Pseudomonadota</taxon>
        <taxon>Alphaproteobacteria</taxon>
        <taxon>Hyphomicrobiales</taxon>
        <taxon>Xanthobacteraceae</taxon>
        <taxon>Labrys</taxon>
    </lineage>
</organism>
<dbReference type="EMBL" id="JAUSVX010000005">
    <property type="protein sequence ID" value="MDQ0470081.1"/>
    <property type="molecule type" value="Genomic_DNA"/>
</dbReference>
<sequence length="83" mass="8777">MAQELPVAAAYHNGGAFDQSDNGVAQRRSLPRIGGDARISEYRLGDFAIAGAVLAAVGCLQHQPQASSLLFGYARVFDRRASA</sequence>
<reference evidence="1 2" key="1">
    <citation type="submission" date="2023-07" db="EMBL/GenBank/DDBJ databases">
        <title>Genomic Encyclopedia of Type Strains, Phase IV (KMG-IV): sequencing the most valuable type-strain genomes for metagenomic binning, comparative biology and taxonomic classification.</title>
        <authorList>
            <person name="Goeker M."/>
        </authorList>
    </citation>
    <scope>NUCLEOTIDE SEQUENCE [LARGE SCALE GENOMIC DNA]</scope>
    <source>
        <strain evidence="1 2">DSM 19619</strain>
    </source>
</reference>
<evidence type="ECO:0000313" key="2">
    <source>
        <dbReference type="Proteomes" id="UP001242480"/>
    </source>
</evidence>
<keyword evidence="2" id="KW-1185">Reference proteome</keyword>
<name>A0ABU0J740_9HYPH</name>